<name>A0AA85ISY8_TRIRE</name>
<dbReference type="InterPro" id="IPR011030">
    <property type="entry name" value="Lipovitellin_superhlx_dom"/>
</dbReference>
<reference evidence="5" key="1">
    <citation type="submission" date="2022-06" db="EMBL/GenBank/DDBJ databases">
        <authorList>
            <person name="Berger JAMES D."/>
            <person name="Berger JAMES D."/>
        </authorList>
    </citation>
    <scope>NUCLEOTIDE SEQUENCE [LARGE SCALE GENOMIC DNA]</scope>
</reference>
<dbReference type="WBParaSite" id="TREG1_10750.2">
    <property type="protein sequence ID" value="TREG1_10750.2"/>
    <property type="gene ID" value="TREG1_10750"/>
</dbReference>
<dbReference type="Gene3D" id="1.25.10.20">
    <property type="entry name" value="Vitellinogen, superhelical"/>
    <property type="match status" value="1"/>
</dbReference>
<evidence type="ECO:0000256" key="1">
    <source>
        <dbReference type="ARBA" id="ARBA00022729"/>
    </source>
</evidence>
<keyword evidence="1 3" id="KW-0732">Signal</keyword>
<evidence type="ECO:0000256" key="2">
    <source>
        <dbReference type="PROSITE-ProRule" id="PRU00557"/>
    </source>
</evidence>
<proteinExistence type="predicted"/>
<dbReference type="Proteomes" id="UP000050795">
    <property type="component" value="Unassembled WGS sequence"/>
</dbReference>
<reference evidence="6" key="2">
    <citation type="submission" date="2023-11" db="UniProtKB">
        <authorList>
            <consortium name="WormBaseParasite"/>
        </authorList>
    </citation>
    <scope>IDENTIFICATION</scope>
</reference>
<feature type="chain" id="PRO_5041691619" description="Vitellogenin domain-containing protein" evidence="3">
    <location>
        <begin position="22"/>
        <end position="3339"/>
    </location>
</feature>
<feature type="domain" description="Vitellogenin" evidence="4">
    <location>
        <begin position="35"/>
        <end position="657"/>
    </location>
</feature>
<evidence type="ECO:0000313" key="5">
    <source>
        <dbReference type="Proteomes" id="UP000050795"/>
    </source>
</evidence>
<dbReference type="SUPFAM" id="SSF48431">
    <property type="entry name" value="Lipovitellin-phosvitin complex, superhelical domain"/>
    <property type="match status" value="1"/>
</dbReference>
<dbReference type="InterPro" id="IPR001747">
    <property type="entry name" value="Vitellogenin_N"/>
</dbReference>
<evidence type="ECO:0000256" key="3">
    <source>
        <dbReference type="SAM" id="SignalP"/>
    </source>
</evidence>
<evidence type="ECO:0000313" key="6">
    <source>
        <dbReference type="WBParaSite" id="TREG1_10750.2"/>
    </source>
</evidence>
<dbReference type="GO" id="GO:0005319">
    <property type="term" value="F:lipid transporter activity"/>
    <property type="evidence" value="ECO:0007669"/>
    <property type="project" value="InterPro"/>
</dbReference>
<dbReference type="InterPro" id="IPR015819">
    <property type="entry name" value="Lipid_transp_b-sht_shell"/>
</dbReference>
<dbReference type="InterPro" id="IPR015816">
    <property type="entry name" value="Vitellinogen_b-sht_N"/>
</dbReference>
<dbReference type="PROSITE" id="PS51211">
    <property type="entry name" value="VITELLOGENIN"/>
    <property type="match status" value="1"/>
</dbReference>
<feature type="signal peptide" evidence="3">
    <location>
        <begin position="1"/>
        <end position="21"/>
    </location>
</feature>
<dbReference type="SMART" id="SM00638">
    <property type="entry name" value="LPD_N"/>
    <property type="match status" value="1"/>
</dbReference>
<organism evidence="5 6">
    <name type="scientific">Trichobilharzia regenti</name>
    <name type="common">Nasal bird schistosome</name>
    <dbReference type="NCBI Taxonomy" id="157069"/>
    <lineage>
        <taxon>Eukaryota</taxon>
        <taxon>Metazoa</taxon>
        <taxon>Spiralia</taxon>
        <taxon>Lophotrochozoa</taxon>
        <taxon>Platyhelminthes</taxon>
        <taxon>Trematoda</taxon>
        <taxon>Digenea</taxon>
        <taxon>Strigeidida</taxon>
        <taxon>Schistosomatoidea</taxon>
        <taxon>Schistosomatidae</taxon>
        <taxon>Trichobilharzia</taxon>
    </lineage>
</organism>
<dbReference type="Gene3D" id="2.30.230.10">
    <property type="entry name" value="Lipovitellin, beta-sheet shell regions, chain A"/>
    <property type="match status" value="1"/>
</dbReference>
<keyword evidence="5" id="KW-1185">Reference proteome</keyword>
<comment type="caution">
    <text evidence="2">Lacks conserved residue(s) required for the propagation of feature annotation.</text>
</comment>
<accession>A0AA85ISY8</accession>
<protein>
    <recommendedName>
        <fullName evidence="4">Vitellogenin domain-containing protein</fullName>
    </recommendedName>
</protein>
<evidence type="ECO:0000259" key="4">
    <source>
        <dbReference type="PROSITE" id="PS51211"/>
    </source>
</evidence>
<sequence>MRRLIILWIIIIQNSCYPTSGNDGLYTKEHYITNFKVGHEYKYGWKLVHKLHEGDGEAMWNFEDSKMMNHSYVTKGSAKIITGPNCDMRLTIDSVEESGNTQSTERLFHYQKHSVKFCLENGRLVFAEYSPEEDISSVSLKKSILFQLQMSGETYGLPFRTIEIDHLGTCQTEYIPKNITSQSVTFVKKRNSITCRDDIQTYPLASNLLTSEQKLTVNDRSLYLDSDLTCELTYQPKGHLNTVHCHEVSVMKPWIGAFYTRPITFSVYLDIDLIDVNIYKEALPMFHGVSSEYCRFPEENNRTVDTDHSYLEKIIKNQSFINMVMNSPEKFSDFFEQLQHLTYEQLVEAYSAWNQFGQPKKYLEFLQNIIAELRTDASMKFIIKHLIMNKMNKCAQLEWIRLLGVVQAPSYQLIKEMKNLLDSALYKDTVHIVSLNIRRFCESNPSCMEFDVIRNMTAVIEDSVKSKVIDKSLISMEAISNIGLFLPSKNAISIVRNILMNRDDVDYYSLRIYTGQIISQFECDESLNTILWSIILNENETSELRIVVFNAYFQCLDHLKMRNILSYLGRSLHNQVRSYIISKIFSLLRTKDTNKQHLQSIVYKFKEEIKRFNEEIGIPFTMKNSFYYEFLQKTKYGNFLIEFALIYEPNIVLPTAFSVNLQRQTSGKTKGIVYAYYRFGREATVYKTATQLVNLITSFIPSVKKYLEGVEKQLPEKYDALFIKWLDETVFTSLNISNEFSRLFLSDQHCPHTPLRLSHAKALQQSHFSFPLISGIYIKSTIVAISYVNSYLQGKYMLNPYLFSAVIKHNSKLYITQSIQLVSGFHEHFGFRSDRQIDFNLQLNESVKLSKLYNYLLFELFSEAWPDNYELFKYTRTDYLSHNSHVNALESENSKLSNSDSLTKTKSSPFGGFHINTKILYDAANPHSLMQVVQIKFCEMKALFIHFVYNMTNISTSKEENSVVDLLITRPGFTSQQDPEKANKFIETNLQLNQRNNKLQFLHAKVSSPWGNSYQLYINVSDDGLIRGEGYANQNKIIQTNGTSKTDGINMETVTQIHHPSGIINMNFSRTSNLFVRMKATNQDDSLPFELNFISNIFKNKNLEALGIAAFNTSVSMSLSSLLNVRWKFQLNSPQDQWPPVYYCETIFNATVLQRYLSYQSSFFWNEGPYENEKSSFDSESDKHITLKMKAESSSFPSGLECLINIFKTKQFLTPISGKPSKFHIQADFIYTNSDRYNKMNISFISLYEINTERIKNLTSLFAFSIPNKEINFLFNHKMDWKFSYTGALVKFHTTLDIHSQPVNKSVQVTLLHNSEEQLLSSLIMQYNDVHHRKVYSIKSWLQPWHSLHEFILQWPNLHTIRVLSIYDITTVDSYAGLTLDHLVYFNHVKHLQIKNQLMYKLNEHKLTAFHQTETLNLTNNNSHLSHNSTVNANEVENKNIISKLELALQLLPELHFLPLHIKFICEGKIHLYAPNFKIDEEGQGKLKVDFTKMKGETLLKLTNNNSNNQMKFNTELELIYEFNHKSLINTNFDLITQSGKQNSLTLNWKSSDNNNFMVLNCLSSSLGNLIYHSKHRWDSVYHFDGSNMISIQIYSPDYWQRGFYLSNNYALNLDSNQKLFEIRAEYSTTNAKGPGSPVRARIFFKHAEKYEHGNLEVGLDSQLMGYYFGYEMINGMVQYEFNLPKTENEVVFTSRGIVGYRLHEGRGTRGYQGELLVNNNKEDAKLDILCRVGRPGLMDDNKVEYSHTLQKMHTYIQISTVFLSELYIHGHCNLRYIDELLIPIKSNITLLIPWLPLLFSLSEQLERTKAFFKINENLLISTTQALNQYRLNQSFLFEKSGNSSNIYDEIQFEWNTNIFTIHRVKMAYKHLQSSEEINEHLLVDWNSSVYSLIMYNSANNEINIHYNITDKLWNTISYGNFSLLTKSKQDYSVKTCHLSGILVIPHYDINYSIRNFSFQSKQQVDNVELLYFFEVCNNYQTSADCYANIGTLKLFTNPSLYELYSKISHEQLGYLNVYFQFKDLKDVDFQITVNPVDFKNYKFIKVSLNNYISPEDCSLSFNGSIEIQPLLPRISALLKSSSDAPDLSGNSANCPTYFKLSLQSINTNSNSKWRNISLFYDRSINRSDLSIEVGAPDLTLPYTTVSSSERKLNISGKQMVDSFDIVNTENINEPVEFKTTLSQTKHISSISLDIMNSYIMLIEMQSHENNSGSSMNMSLFSGKKRLGLLFHAAETIKLSQQLSYKLFNYIEIDQYNFNLSLNLTHLIKQNNSLVLLKVNFTSNFPLLCDYQINEIYASFENQQGNSNFLIIFDLYFTETKVINHKFEVVASRIIPILVAEMHINKILGFTENQNWLVEVKNNGQKIYFLVFLNNNQIIMINYAFEKFTLIVIIEQMIHLTTNLLGLIANLLKCIDVYPDKRKDNENQTAIQLPCVNEECFLYIVTEGQYPVNLIIKFHLHSEVKIMQIQRMLSANVSLSSSLYFIPSVHSSLLARQNISPKQTAFSLNYHGFIENVINDTFIQVNFTSDSDNQGDRNVKTTIYAQINRSNAHSSSANLKLLFITSLGEQYTAEFHIFVNKDKFENITFHAYTNHELLGQDQTKYLLYTKTKHRLFNLTIINDSFRQHITVLLDPDLSIDDCAVSFDYISEGCKKSVHIRTAYRQMLYSFEDRQLMDDSYVYRNKTVTWNYLNFLENKVPRNVETELTIYQKSSTSVAENEESLTEGKSQHAGIHIKSNILKQGFINIMGKILKDRNKFQLLVTMNHGENLPDESIDRQLIVTWPYTLETMNYPLLFIKSVDKFLCIKGGYVQQTGMINTSVQIRANDENVNWELSWEKCSFRILIDKYAEFAYKHIHNCNNDSNNIANNNIYQVSCQLHSQNDFLNFSNTISMNYPSNEENMDMDDLFIGKTILDCNKQRTVMQAQIASDYNAMLETNSVEKSKNEGHLNARFMTNLDHLNNFHLFSYWRPELIEDILTCPSELPKYFNPMNEYSLFRTFHHTKKLLIHSMDDIIDSVDEIKLLQLTNTLLFDAESFIQEMKKWIDNDYFYLQTINATVLKSIAQINFNVTESKVWQTVQILFNNMTSSQLSILKDLENNYKQFWLSVRRNLGRSLKMPFAGIDLHLDYLINLFQNKSQELFSDAAKGFELGRNCFDTLWYNVTNISKMWLELPEALFVNILDTNDFDVNTTEKLKNITVHITQMKEYLKNIVEEIDKLFGCNDMNNSIKKLCDHNRSNKSLCMDDFTYEQLHQFIHRIRNEQTEESSASLLLEQNSKNFTKSMDKNWHYFKVYIPQSAQIFIRYLPQLWSHYIQHFEEQSRMKPLASYVTTKTNNSG</sequence>
<dbReference type="SUPFAM" id="SSF56968">
    <property type="entry name" value="Lipovitellin-phosvitin complex, beta-sheet shell regions"/>
    <property type="match status" value="1"/>
</dbReference>